<accession>A0A1G7QRQ7</accession>
<name>A0A1G7QRQ7_9GAMM</name>
<evidence type="ECO:0000313" key="3">
    <source>
        <dbReference type="Proteomes" id="UP000198641"/>
    </source>
</evidence>
<organism evidence="2 3">
    <name type="scientific">Onishia taeanensis</name>
    <dbReference type="NCBI Taxonomy" id="284577"/>
    <lineage>
        <taxon>Bacteria</taxon>
        <taxon>Pseudomonadati</taxon>
        <taxon>Pseudomonadota</taxon>
        <taxon>Gammaproteobacteria</taxon>
        <taxon>Oceanospirillales</taxon>
        <taxon>Halomonadaceae</taxon>
        <taxon>Onishia</taxon>
    </lineage>
</organism>
<proteinExistence type="predicted"/>
<dbReference type="OrthoDB" id="5422838at2"/>
<dbReference type="EMBL" id="FNCI01000003">
    <property type="protein sequence ID" value="SDG00340.1"/>
    <property type="molecule type" value="Genomic_DNA"/>
</dbReference>
<gene>
    <name evidence="2" type="ORF">SAMN05216571_103370</name>
</gene>
<dbReference type="STRING" id="284577.SAMN05216571_103370"/>
<dbReference type="Proteomes" id="UP000198641">
    <property type="component" value="Unassembled WGS sequence"/>
</dbReference>
<evidence type="ECO:0000256" key="1">
    <source>
        <dbReference type="SAM" id="MobiDB-lite"/>
    </source>
</evidence>
<evidence type="ECO:0000313" key="2">
    <source>
        <dbReference type="EMBL" id="SDG00340.1"/>
    </source>
</evidence>
<reference evidence="2 3" key="1">
    <citation type="submission" date="2016-10" db="EMBL/GenBank/DDBJ databases">
        <authorList>
            <person name="de Groot N.N."/>
        </authorList>
    </citation>
    <scope>NUCLEOTIDE SEQUENCE [LARGE SCALE GENOMIC DNA]</scope>
    <source>
        <strain evidence="2 3">BH539</strain>
    </source>
</reference>
<sequence length="91" mass="10398">MDTEKTTFRHESLQSIKGLQEILKSITKGLAKGVLSFSDEDGEIHLTPKGLLNLKVTVRKEDSHHRLDIRISWQDARPQGKKQLQVGHDRK</sequence>
<dbReference type="InterPro" id="IPR027598">
    <property type="entry name" value="Amphi-Trp_dom"/>
</dbReference>
<dbReference type="NCBIfam" id="TIGR04354">
    <property type="entry name" value="amphi-Trp"/>
    <property type="match status" value="1"/>
</dbReference>
<dbReference type="AlphaFoldDB" id="A0A1G7QRQ7"/>
<feature type="region of interest" description="Disordered" evidence="1">
    <location>
        <begin position="72"/>
        <end position="91"/>
    </location>
</feature>
<dbReference type="RefSeq" id="WP_092524297.1">
    <property type="nucleotide sequence ID" value="NZ_FNCI01000003.1"/>
</dbReference>
<keyword evidence="3" id="KW-1185">Reference proteome</keyword>
<protein>
    <submittedName>
        <fullName evidence="2">Amphi-Trp domain-containing protein</fullName>
    </submittedName>
</protein>